<gene>
    <name evidence="2" type="ORF">SMN809_LOCUS2111</name>
</gene>
<dbReference type="Pfam" id="PF12937">
    <property type="entry name" value="F-box-like"/>
    <property type="match status" value="1"/>
</dbReference>
<accession>A0A8S2JXH4</accession>
<dbReference type="InterPro" id="IPR001810">
    <property type="entry name" value="F-box_dom"/>
</dbReference>
<organism evidence="2 3">
    <name type="scientific">Rotaria magnacalcarata</name>
    <dbReference type="NCBI Taxonomy" id="392030"/>
    <lineage>
        <taxon>Eukaryota</taxon>
        <taxon>Metazoa</taxon>
        <taxon>Spiralia</taxon>
        <taxon>Gnathifera</taxon>
        <taxon>Rotifera</taxon>
        <taxon>Eurotatoria</taxon>
        <taxon>Bdelloidea</taxon>
        <taxon>Philodinida</taxon>
        <taxon>Philodinidae</taxon>
        <taxon>Rotaria</taxon>
    </lineage>
</organism>
<comment type="caution">
    <text evidence="2">The sequence shown here is derived from an EMBL/GenBank/DDBJ whole genome shotgun (WGS) entry which is preliminary data.</text>
</comment>
<dbReference type="InterPro" id="IPR036047">
    <property type="entry name" value="F-box-like_dom_sf"/>
</dbReference>
<protein>
    <recommendedName>
        <fullName evidence="1">F-box domain-containing protein</fullName>
    </recommendedName>
</protein>
<proteinExistence type="predicted"/>
<sequence>MSVSSFEILPDDVLYEIFGYLSPIDILQSLFLLTKCLSRIISNEYLWHIHIGDTTMSLTMLNGQCQNISKLIGGRVVSLRVTLIDVIGEWSLISSSSSTFNRYLNHMNLINYCVCSRISLLKICRLPFDYDDNNVDQIENNSLGYQITLQNLLNPNHLRTLSIGIRTLEKGIAGKMLDNLLHGQQVENPIISERKIPATIIDARLLRIMTLLSSVFDQLCHFSLKLKSFTSISGPLIISGDIIQQLRIDRLQLMATYILNLLLYATDTFEEKIIFNSICKVLFIQRQRPRVFIQELNGQDIGPTYHCFRVSREMPVNPVNLFPQADTLSLRGYKKIDCVRDLGNCRSSISSLISWSLLINISINHSYVLISANIK</sequence>
<reference evidence="2" key="1">
    <citation type="submission" date="2021-02" db="EMBL/GenBank/DDBJ databases">
        <authorList>
            <person name="Nowell W R."/>
        </authorList>
    </citation>
    <scope>NUCLEOTIDE SEQUENCE</scope>
</reference>
<dbReference type="EMBL" id="CAJOBI010000367">
    <property type="protein sequence ID" value="CAF3817898.1"/>
    <property type="molecule type" value="Genomic_DNA"/>
</dbReference>
<dbReference type="AlphaFoldDB" id="A0A8S2JXH4"/>
<dbReference type="PROSITE" id="PS50181">
    <property type="entry name" value="FBOX"/>
    <property type="match status" value="1"/>
</dbReference>
<name>A0A8S2JXH4_9BILA</name>
<evidence type="ECO:0000313" key="3">
    <source>
        <dbReference type="Proteomes" id="UP000676336"/>
    </source>
</evidence>
<evidence type="ECO:0000259" key="1">
    <source>
        <dbReference type="PROSITE" id="PS50181"/>
    </source>
</evidence>
<evidence type="ECO:0000313" key="2">
    <source>
        <dbReference type="EMBL" id="CAF3817898.1"/>
    </source>
</evidence>
<dbReference type="SUPFAM" id="SSF81383">
    <property type="entry name" value="F-box domain"/>
    <property type="match status" value="1"/>
</dbReference>
<feature type="domain" description="F-box" evidence="1">
    <location>
        <begin position="3"/>
        <end position="50"/>
    </location>
</feature>
<dbReference type="Proteomes" id="UP000676336">
    <property type="component" value="Unassembled WGS sequence"/>
</dbReference>